<reference evidence="2 3" key="1">
    <citation type="submission" date="2019-11" db="EMBL/GenBank/DDBJ databases">
        <title>Complete genome sequence of Corynebacterium kalinowskii 1959, a novel Corynebacterium species isolated from soil of a small paddock in Vilsendorf, Germany.</title>
        <authorList>
            <person name="Schaffert L."/>
            <person name="Ruwe M."/>
            <person name="Milse J."/>
            <person name="Hanuschka K."/>
            <person name="Ortseifen V."/>
            <person name="Droste J."/>
            <person name="Brandt D."/>
            <person name="Schlueter L."/>
            <person name="Kutter Y."/>
            <person name="Vinke S."/>
            <person name="Viehoefer P."/>
            <person name="Jacob L."/>
            <person name="Luebke N.-C."/>
            <person name="Schulte-Berndt E."/>
            <person name="Hain C."/>
            <person name="Linder M."/>
            <person name="Schmidt P."/>
            <person name="Wollenschlaeger L."/>
            <person name="Luttermann T."/>
            <person name="Thieme E."/>
            <person name="Hassa J."/>
            <person name="Haak M."/>
            <person name="Wittchen M."/>
            <person name="Mentz A."/>
            <person name="Persicke M."/>
            <person name="Busche T."/>
            <person name="Ruckert C."/>
        </authorList>
    </citation>
    <scope>NUCLEOTIDE SEQUENCE [LARGE SCALE GENOMIC DNA]</scope>
    <source>
        <strain evidence="2 3">2039</strain>
    </source>
</reference>
<proteinExistence type="predicted"/>
<dbReference type="InterPro" id="IPR040891">
    <property type="entry name" value="HEPN_SAV_6107"/>
</dbReference>
<dbReference type="EMBL" id="CP046455">
    <property type="protein sequence ID" value="QGU07817.1"/>
    <property type="molecule type" value="Genomic_DNA"/>
</dbReference>
<dbReference type="Proteomes" id="UP000424462">
    <property type="component" value="Chromosome"/>
</dbReference>
<organism evidence="2 3">
    <name type="scientific">Corynebacterium occultum</name>
    <dbReference type="NCBI Taxonomy" id="2675219"/>
    <lineage>
        <taxon>Bacteria</taxon>
        <taxon>Bacillati</taxon>
        <taxon>Actinomycetota</taxon>
        <taxon>Actinomycetes</taxon>
        <taxon>Mycobacteriales</taxon>
        <taxon>Corynebacteriaceae</taxon>
        <taxon>Corynebacterium</taxon>
    </lineage>
</organism>
<sequence>MAQVISATTRFIRQGGRRSDFLARARALLEQSRQHWEAGEIDLALEYAYQAALRVAGARIADSPVAQRKRRPTDAWGQLRLVDEVGVHWAGIFEGYSRFRSRVASGIELAPDSGAIAEVMAHATAFLAEVELDFGGSPAAA</sequence>
<protein>
    <recommendedName>
        <fullName evidence="1">SAV-6107-like HEPN domain-containing protein</fullName>
    </recommendedName>
</protein>
<evidence type="ECO:0000313" key="3">
    <source>
        <dbReference type="Proteomes" id="UP000424462"/>
    </source>
</evidence>
<dbReference type="AlphaFoldDB" id="A0A6B8W7B5"/>
<dbReference type="Pfam" id="PF18726">
    <property type="entry name" value="HEPN_SAV_6107"/>
    <property type="match status" value="1"/>
</dbReference>
<evidence type="ECO:0000313" key="2">
    <source>
        <dbReference type="EMBL" id="QGU07817.1"/>
    </source>
</evidence>
<keyword evidence="3" id="KW-1185">Reference proteome</keyword>
<name>A0A6B8W7B5_9CORY</name>
<dbReference type="RefSeq" id="WP_156231259.1">
    <property type="nucleotide sequence ID" value="NZ_CP046455.1"/>
</dbReference>
<feature type="domain" description="SAV-6107-like HEPN" evidence="1">
    <location>
        <begin position="47"/>
        <end position="131"/>
    </location>
</feature>
<accession>A0A6B8W7B5</accession>
<evidence type="ECO:0000259" key="1">
    <source>
        <dbReference type="Pfam" id="PF18726"/>
    </source>
</evidence>
<dbReference type="KEGG" id="cok:COCCU_09465"/>
<gene>
    <name evidence="2" type="ORF">COCCU_09465</name>
</gene>